<sequence>MMGQLTVQKSSLGQALALGARFYNLLTDDDFITLHKDKDVVRLVIRPSETHLDPDHLFAEICLLAWHRYASWLISDILPLTETRFPYPPPNHIGEYHYLFPGVHRFNHTELALVFPVHYLERPVKQNAASLKAFMSRCPLELFRQYKADYSLATELKLILSKAMSNGTGTIEHCADKLHMTTRTLMRKLKDEGTSFQQLKDVVRRDKAIFFLGQQGLRINEVAEKVGYSDPAVFTRAFRNWTGQSPRDFRQQLLTDSEA</sequence>
<organism evidence="5 6">
    <name type="scientific">Alteromonas confluentis</name>
    <dbReference type="NCBI Taxonomy" id="1656094"/>
    <lineage>
        <taxon>Bacteria</taxon>
        <taxon>Pseudomonadati</taxon>
        <taxon>Pseudomonadota</taxon>
        <taxon>Gammaproteobacteria</taxon>
        <taxon>Alteromonadales</taxon>
        <taxon>Alteromonadaceae</taxon>
        <taxon>Alteromonas/Salinimonas group</taxon>
        <taxon>Alteromonas</taxon>
    </lineage>
</organism>
<evidence type="ECO:0000256" key="3">
    <source>
        <dbReference type="ARBA" id="ARBA00023163"/>
    </source>
</evidence>
<dbReference type="AlphaFoldDB" id="A0A1E7ZCN7"/>
<evidence type="ECO:0000313" key="6">
    <source>
        <dbReference type="Proteomes" id="UP000175691"/>
    </source>
</evidence>
<dbReference type="PANTHER" id="PTHR47894:SF1">
    <property type="entry name" value="HTH-TYPE TRANSCRIPTIONAL REGULATOR VQSM"/>
    <property type="match status" value="1"/>
</dbReference>
<keyword evidence="3" id="KW-0804">Transcription</keyword>
<evidence type="ECO:0000259" key="4">
    <source>
        <dbReference type="PROSITE" id="PS01124"/>
    </source>
</evidence>
<dbReference type="GO" id="GO:0000976">
    <property type="term" value="F:transcription cis-regulatory region binding"/>
    <property type="evidence" value="ECO:0007669"/>
    <property type="project" value="TreeGrafter"/>
</dbReference>
<dbReference type="STRING" id="1656094.BFC18_08625"/>
<dbReference type="SUPFAM" id="SSF46689">
    <property type="entry name" value="Homeodomain-like"/>
    <property type="match status" value="1"/>
</dbReference>
<proteinExistence type="predicted"/>
<reference evidence="5 6" key="1">
    <citation type="submission" date="2016-08" db="EMBL/GenBank/DDBJ databases">
        <authorList>
            <person name="Seilhamer J.J."/>
        </authorList>
    </citation>
    <scope>NUCLEOTIDE SEQUENCE [LARGE SCALE GENOMIC DNA]</scope>
    <source>
        <strain evidence="5 6">KCTC 42603</strain>
    </source>
</reference>
<dbReference type="OrthoDB" id="6079354at2"/>
<dbReference type="GO" id="GO:0003700">
    <property type="term" value="F:DNA-binding transcription factor activity"/>
    <property type="evidence" value="ECO:0007669"/>
    <property type="project" value="InterPro"/>
</dbReference>
<dbReference type="Gene3D" id="1.10.10.60">
    <property type="entry name" value="Homeodomain-like"/>
    <property type="match status" value="1"/>
</dbReference>
<dbReference type="EMBL" id="MDHN01000015">
    <property type="protein sequence ID" value="OFC71214.1"/>
    <property type="molecule type" value="Genomic_DNA"/>
</dbReference>
<dbReference type="Pfam" id="PF12833">
    <property type="entry name" value="HTH_18"/>
    <property type="match status" value="1"/>
</dbReference>
<dbReference type="PROSITE" id="PS01124">
    <property type="entry name" value="HTH_ARAC_FAMILY_2"/>
    <property type="match status" value="1"/>
</dbReference>
<dbReference type="PRINTS" id="PR00032">
    <property type="entry name" value="HTHARAC"/>
</dbReference>
<name>A0A1E7ZCN7_9ALTE</name>
<keyword evidence="6" id="KW-1185">Reference proteome</keyword>
<dbReference type="SMART" id="SM00342">
    <property type="entry name" value="HTH_ARAC"/>
    <property type="match status" value="1"/>
</dbReference>
<dbReference type="InterPro" id="IPR020449">
    <property type="entry name" value="Tscrpt_reg_AraC-type_HTH"/>
</dbReference>
<dbReference type="Pfam" id="PF12625">
    <property type="entry name" value="Arabinose_bd"/>
    <property type="match status" value="1"/>
</dbReference>
<evidence type="ECO:0000313" key="5">
    <source>
        <dbReference type="EMBL" id="OFC71214.1"/>
    </source>
</evidence>
<dbReference type="InterPro" id="IPR009057">
    <property type="entry name" value="Homeodomain-like_sf"/>
</dbReference>
<comment type="caution">
    <text evidence="5">The sequence shown here is derived from an EMBL/GenBank/DDBJ whole genome shotgun (WGS) entry which is preliminary data.</text>
</comment>
<accession>A0A1E7ZCN7</accession>
<evidence type="ECO:0000256" key="2">
    <source>
        <dbReference type="ARBA" id="ARBA00023125"/>
    </source>
</evidence>
<keyword evidence="1" id="KW-0805">Transcription regulation</keyword>
<dbReference type="InterPro" id="IPR018060">
    <property type="entry name" value="HTH_AraC"/>
</dbReference>
<gene>
    <name evidence="5" type="ORF">BFC18_08625</name>
</gene>
<dbReference type="GO" id="GO:0005829">
    <property type="term" value="C:cytosol"/>
    <property type="evidence" value="ECO:0007669"/>
    <property type="project" value="TreeGrafter"/>
</dbReference>
<evidence type="ECO:0000256" key="1">
    <source>
        <dbReference type="ARBA" id="ARBA00023015"/>
    </source>
</evidence>
<protein>
    <recommendedName>
        <fullName evidence="4">HTH araC/xylS-type domain-containing protein</fullName>
    </recommendedName>
</protein>
<dbReference type="PANTHER" id="PTHR47894">
    <property type="entry name" value="HTH-TYPE TRANSCRIPTIONAL REGULATOR GADX"/>
    <property type="match status" value="1"/>
</dbReference>
<dbReference type="Proteomes" id="UP000175691">
    <property type="component" value="Unassembled WGS sequence"/>
</dbReference>
<keyword evidence="2" id="KW-0238">DNA-binding</keyword>
<dbReference type="InterPro" id="IPR032687">
    <property type="entry name" value="AraC-type_N"/>
</dbReference>
<feature type="domain" description="HTH araC/xylS-type" evidence="4">
    <location>
        <begin position="154"/>
        <end position="252"/>
    </location>
</feature>